<dbReference type="Pfam" id="PF01408">
    <property type="entry name" value="GFO_IDH_MocA"/>
    <property type="match status" value="1"/>
</dbReference>
<evidence type="ECO:0000313" key="2">
    <source>
        <dbReference type="EMBL" id="MCZ8531816.1"/>
    </source>
</evidence>
<sequence length="315" mass="35757">MKHVLLVGAGNMAKQYVKVLKSMKISFEVIGRSEKSTKLLEKEFDIPVRDGGLEAKFSDLHSSPTSAIIATTLESLEENTLFLLDKGMKNILVEKPGAVTLEGMQRIKKRAKEKGANVYIAYNRRFYASVIEAKKRIELDGGLSSFLFEFTEWSHLVPSLEKTTFQLNNWFIGNSTHVIDTAFYFGGKPKEINTFVQSQLDWHPKGSIYTGAGITEKNILFSYHANWSAPGSWKLELLTTKNRYIFRPFEKLHVQELGKVSIEEISLNEELDIKFKPGLYEQTNAFLNDTKLAINLQSIEDGLEAFSVYNSIIKR</sequence>
<dbReference type="AlphaFoldDB" id="A0A9X3L8C9"/>
<protein>
    <submittedName>
        <fullName evidence="2">Gfo/Idh/MocA family oxidoreductase</fullName>
    </submittedName>
</protein>
<organism evidence="2 3">
    <name type="scientific">Psychrobacillus psychrodurans</name>
    <dbReference type="NCBI Taxonomy" id="126157"/>
    <lineage>
        <taxon>Bacteria</taxon>
        <taxon>Bacillati</taxon>
        <taxon>Bacillota</taxon>
        <taxon>Bacilli</taxon>
        <taxon>Bacillales</taxon>
        <taxon>Bacillaceae</taxon>
        <taxon>Psychrobacillus</taxon>
    </lineage>
</organism>
<dbReference type="InterPro" id="IPR051450">
    <property type="entry name" value="Gfo/Idh/MocA_Oxidoreductases"/>
</dbReference>
<dbReference type="Gene3D" id="3.40.50.720">
    <property type="entry name" value="NAD(P)-binding Rossmann-like Domain"/>
    <property type="match status" value="1"/>
</dbReference>
<evidence type="ECO:0000259" key="1">
    <source>
        <dbReference type="Pfam" id="PF01408"/>
    </source>
</evidence>
<gene>
    <name evidence="2" type="ORF">M9R61_00485</name>
</gene>
<dbReference type="Gene3D" id="3.30.360.10">
    <property type="entry name" value="Dihydrodipicolinate Reductase, domain 2"/>
    <property type="match status" value="1"/>
</dbReference>
<dbReference type="Proteomes" id="UP001152172">
    <property type="component" value="Unassembled WGS sequence"/>
</dbReference>
<name>A0A9X3L8C9_9BACI</name>
<dbReference type="InterPro" id="IPR000683">
    <property type="entry name" value="Gfo/Idh/MocA-like_OxRdtase_N"/>
</dbReference>
<accession>A0A9X3L8C9</accession>
<dbReference type="PANTHER" id="PTHR43377:SF1">
    <property type="entry name" value="BILIVERDIN REDUCTASE A"/>
    <property type="match status" value="1"/>
</dbReference>
<dbReference type="PANTHER" id="PTHR43377">
    <property type="entry name" value="BILIVERDIN REDUCTASE A"/>
    <property type="match status" value="1"/>
</dbReference>
<dbReference type="GO" id="GO:0000166">
    <property type="term" value="F:nucleotide binding"/>
    <property type="evidence" value="ECO:0007669"/>
    <property type="project" value="InterPro"/>
</dbReference>
<dbReference type="EMBL" id="JAMKBI010000001">
    <property type="protein sequence ID" value="MCZ8531816.1"/>
    <property type="molecule type" value="Genomic_DNA"/>
</dbReference>
<reference evidence="2" key="1">
    <citation type="submission" date="2022-05" db="EMBL/GenBank/DDBJ databases">
        <authorList>
            <person name="Colautti A."/>
            <person name="Iacumin L."/>
        </authorList>
    </citation>
    <scope>NUCLEOTIDE SEQUENCE</scope>
    <source>
        <strain evidence="2">DSM 30747</strain>
    </source>
</reference>
<dbReference type="RefSeq" id="WP_269920510.1">
    <property type="nucleotide sequence ID" value="NZ_JAMKBI010000001.1"/>
</dbReference>
<keyword evidence="3" id="KW-1185">Reference proteome</keyword>
<dbReference type="InterPro" id="IPR036291">
    <property type="entry name" value="NAD(P)-bd_dom_sf"/>
</dbReference>
<proteinExistence type="predicted"/>
<evidence type="ECO:0000313" key="3">
    <source>
        <dbReference type="Proteomes" id="UP001152172"/>
    </source>
</evidence>
<dbReference type="SUPFAM" id="SSF51735">
    <property type="entry name" value="NAD(P)-binding Rossmann-fold domains"/>
    <property type="match status" value="1"/>
</dbReference>
<comment type="caution">
    <text evidence="2">The sequence shown here is derived from an EMBL/GenBank/DDBJ whole genome shotgun (WGS) entry which is preliminary data.</text>
</comment>
<feature type="domain" description="Gfo/Idh/MocA-like oxidoreductase N-terminal" evidence="1">
    <location>
        <begin position="3"/>
        <end position="121"/>
    </location>
</feature>